<dbReference type="PANTHER" id="PTHR33393:SF13">
    <property type="entry name" value="PGA BIOSYNTHESIS PROTEIN CAPA"/>
    <property type="match status" value="1"/>
</dbReference>
<dbReference type="InterPro" id="IPR029052">
    <property type="entry name" value="Metallo-depent_PP-like"/>
</dbReference>
<dbReference type="RefSeq" id="WP_194709313.1">
    <property type="nucleotide sequence ID" value="NZ_JADKPN010000025.1"/>
</dbReference>
<evidence type="ECO:0000256" key="1">
    <source>
        <dbReference type="ARBA" id="ARBA00005662"/>
    </source>
</evidence>
<dbReference type="InterPro" id="IPR052169">
    <property type="entry name" value="CW_Biosynth-Accessory"/>
</dbReference>
<dbReference type="Pfam" id="PF09587">
    <property type="entry name" value="PGA_cap"/>
    <property type="match status" value="1"/>
</dbReference>
<proteinExistence type="inferred from homology"/>
<comment type="caution">
    <text evidence="4">The sequence shown here is derived from an EMBL/GenBank/DDBJ whole genome shotgun (WGS) entry which is preliminary data.</text>
</comment>
<keyword evidence="5" id="KW-1185">Reference proteome</keyword>
<feature type="chain" id="PRO_5037393675" evidence="2">
    <location>
        <begin position="21"/>
        <end position="412"/>
    </location>
</feature>
<comment type="similarity">
    <text evidence="1">Belongs to the CapA family.</text>
</comment>
<evidence type="ECO:0000259" key="3">
    <source>
        <dbReference type="SMART" id="SM00854"/>
    </source>
</evidence>
<dbReference type="PANTHER" id="PTHR33393">
    <property type="entry name" value="POLYGLUTAMINE SYNTHESIS ACCESSORY PROTEIN RV0574C-RELATED"/>
    <property type="match status" value="1"/>
</dbReference>
<protein>
    <submittedName>
        <fullName evidence="4">CapA family protein</fullName>
    </submittedName>
</protein>
<dbReference type="Gene3D" id="3.60.21.10">
    <property type="match status" value="1"/>
</dbReference>
<dbReference type="InterPro" id="IPR019079">
    <property type="entry name" value="Capsule_synth_CapA"/>
</dbReference>
<dbReference type="SMART" id="SM00854">
    <property type="entry name" value="PGA_cap"/>
    <property type="match status" value="1"/>
</dbReference>
<dbReference type="SUPFAM" id="SSF56300">
    <property type="entry name" value="Metallo-dependent phosphatases"/>
    <property type="match status" value="1"/>
</dbReference>
<evidence type="ECO:0000313" key="4">
    <source>
        <dbReference type="EMBL" id="MBF4766128.1"/>
    </source>
</evidence>
<evidence type="ECO:0000313" key="5">
    <source>
        <dbReference type="Proteomes" id="UP000640489"/>
    </source>
</evidence>
<dbReference type="AlphaFoldDB" id="A0A930VGF1"/>
<dbReference type="CDD" id="cd07381">
    <property type="entry name" value="MPP_CapA"/>
    <property type="match status" value="1"/>
</dbReference>
<organism evidence="4 5">
    <name type="scientific">Nocardioides islandensis</name>
    <dbReference type="NCBI Taxonomy" id="433663"/>
    <lineage>
        <taxon>Bacteria</taxon>
        <taxon>Bacillati</taxon>
        <taxon>Actinomycetota</taxon>
        <taxon>Actinomycetes</taxon>
        <taxon>Propionibacteriales</taxon>
        <taxon>Nocardioidaceae</taxon>
        <taxon>Nocardioides</taxon>
    </lineage>
</organism>
<accession>A0A930VGF1</accession>
<feature type="domain" description="Capsule synthesis protein CapA" evidence="3">
    <location>
        <begin position="75"/>
        <end position="324"/>
    </location>
</feature>
<dbReference type="Proteomes" id="UP000640489">
    <property type="component" value="Unassembled WGS sequence"/>
</dbReference>
<sequence>MVGRTHAGIGLVTCLTLAVAAVGTPSLTLVEEGRQVRHETAAMSLAGFEPGPGAPSSDSGGAAEPVVTTELRTARIVLSGDLLWHDTVWASAQADGQAAGDARFDFDRMFAALRPLVADADLAICHEEVPFAGPGAAYQSYPVFAAPPAIAGWIGSMGWDACTTASNHAVDQGYDGLVRTADLLEAAGVAHVGTFRTLRERRTPVILTTDEGVKVGIVSGTYSLNGFPLPAGHEWSVSMWDARNLVAQARAARRAGADIVIVKYHGGDEYSAMPNGGQVALAKALTASPYVDLVVGEHAHVVQPITKVNGTWVVYGLGNAVAQSEVGRPRAYEGISVAFTFRETAHRGFVVERAEYVPTYWNHYSSGHPIRIQRVVRALALGVGDQVRLREALDATRAAVDLLGHAPGLVLR</sequence>
<name>A0A930VGF1_9ACTN</name>
<dbReference type="EMBL" id="JADKPN010000025">
    <property type="protein sequence ID" value="MBF4766128.1"/>
    <property type="molecule type" value="Genomic_DNA"/>
</dbReference>
<feature type="signal peptide" evidence="2">
    <location>
        <begin position="1"/>
        <end position="20"/>
    </location>
</feature>
<reference evidence="4" key="1">
    <citation type="submission" date="2020-11" db="EMBL/GenBank/DDBJ databases">
        <title>Nocardioides sp. nov., isolated from Soil of Cynanchum wilfordii Hemsley rhizosphere.</title>
        <authorList>
            <person name="Lee J.-S."/>
            <person name="Suh M.K."/>
            <person name="Kim J.-S."/>
        </authorList>
    </citation>
    <scope>NUCLEOTIDE SEQUENCE</scope>
    <source>
        <strain evidence="4">KCTC 19275</strain>
    </source>
</reference>
<gene>
    <name evidence="4" type="ORF">ISU07_23580</name>
</gene>
<keyword evidence="2" id="KW-0732">Signal</keyword>
<evidence type="ECO:0000256" key="2">
    <source>
        <dbReference type="SAM" id="SignalP"/>
    </source>
</evidence>